<dbReference type="Proteomes" id="UP000054078">
    <property type="component" value="Unassembled WGS sequence"/>
</dbReference>
<keyword evidence="3" id="KW-1185">Reference proteome</keyword>
<accession>A0A100YUN3</accession>
<dbReference type="SUPFAM" id="SSF55826">
    <property type="entry name" value="YbaK/ProRS associated domain"/>
    <property type="match status" value="1"/>
</dbReference>
<sequence length="160" mass="17238">MSVESVRAYLEPFGVADKIIEFDQSSATVELAARDLGCEPARIAKTMACAVGDGAVLVVCAGDAKLWSAAFKREFGTKPRFVAPDDLPQVVGHPMGGVCPFAVKPGVRTYLDVSLRRFDRVFPAAGSESSAIGLTLPELERCSASQDWVDVCKDWREEIA</sequence>
<dbReference type="Gene3D" id="3.90.960.10">
    <property type="entry name" value="YbaK/aminoacyl-tRNA synthetase-associated domain"/>
    <property type="match status" value="1"/>
</dbReference>
<dbReference type="Pfam" id="PF04073">
    <property type="entry name" value="tRNA_edit"/>
    <property type="match status" value="1"/>
</dbReference>
<gene>
    <name evidence="2" type="ORF">AUL39_07220</name>
</gene>
<dbReference type="PANTHER" id="PTHR30411">
    <property type="entry name" value="CYTOPLASMIC PROTEIN"/>
    <property type="match status" value="1"/>
</dbReference>
<dbReference type="OrthoDB" id="9809296at2"/>
<evidence type="ECO:0000313" key="2">
    <source>
        <dbReference type="EMBL" id="KUH58008.1"/>
    </source>
</evidence>
<evidence type="ECO:0000313" key="3">
    <source>
        <dbReference type="Proteomes" id="UP000054078"/>
    </source>
</evidence>
<dbReference type="InterPro" id="IPR007214">
    <property type="entry name" value="YbaK/aa-tRNA-synth-assoc-dom"/>
</dbReference>
<dbReference type="PANTHER" id="PTHR30411:SF1">
    <property type="entry name" value="CYTOPLASMIC PROTEIN"/>
    <property type="match status" value="1"/>
</dbReference>
<dbReference type="GO" id="GO:0002161">
    <property type="term" value="F:aminoacyl-tRNA deacylase activity"/>
    <property type="evidence" value="ECO:0007669"/>
    <property type="project" value="InterPro"/>
</dbReference>
<organism evidence="2 3">
    <name type="scientific">Tractidigestivibacter scatoligenes</name>
    <name type="common">Olsenella scatoligenes</name>
    <dbReference type="NCBI Taxonomy" id="1299998"/>
    <lineage>
        <taxon>Bacteria</taxon>
        <taxon>Bacillati</taxon>
        <taxon>Actinomycetota</taxon>
        <taxon>Coriobacteriia</taxon>
        <taxon>Coriobacteriales</taxon>
        <taxon>Atopobiaceae</taxon>
        <taxon>Tractidigestivibacter</taxon>
    </lineage>
</organism>
<dbReference type="RefSeq" id="WP_059054939.1">
    <property type="nucleotide sequence ID" value="NZ_LOJF01000010.1"/>
</dbReference>
<name>A0A100YUN3_TRASO</name>
<dbReference type="CDD" id="cd04333">
    <property type="entry name" value="ProX_deacylase"/>
    <property type="match status" value="1"/>
</dbReference>
<reference evidence="2 3" key="1">
    <citation type="submission" date="2015-12" db="EMBL/GenBank/DDBJ databases">
        <title>Draft Genome Sequence of Olsenella scatoligenes SK9K4T; a Producer of 3-Methylindole- (skatole) and 4-Methylphenol- (p-cresol) Isolated from Pig Feces.</title>
        <authorList>
            <person name="Li X."/>
            <person name="Borg B."/>
            <person name="Canibe N."/>
        </authorList>
    </citation>
    <scope>NUCLEOTIDE SEQUENCE [LARGE SCALE GENOMIC DNA]</scope>
    <source>
        <strain evidence="2 3">SK9K4</strain>
    </source>
</reference>
<dbReference type="AlphaFoldDB" id="A0A100YUN3"/>
<dbReference type="EMBL" id="LOJF01000010">
    <property type="protein sequence ID" value="KUH58008.1"/>
    <property type="molecule type" value="Genomic_DNA"/>
</dbReference>
<feature type="domain" description="YbaK/aminoacyl-tRNA synthetase-associated" evidence="1">
    <location>
        <begin position="26"/>
        <end position="141"/>
    </location>
</feature>
<proteinExistence type="predicted"/>
<evidence type="ECO:0000259" key="1">
    <source>
        <dbReference type="Pfam" id="PF04073"/>
    </source>
</evidence>
<protein>
    <submittedName>
        <fullName evidence="2">EBSC protein</fullName>
    </submittedName>
</protein>
<dbReference type="InterPro" id="IPR036754">
    <property type="entry name" value="YbaK/aa-tRNA-synt-asso_dom_sf"/>
</dbReference>
<comment type="caution">
    <text evidence="2">The sequence shown here is derived from an EMBL/GenBank/DDBJ whole genome shotgun (WGS) entry which is preliminary data.</text>
</comment>